<evidence type="ECO:0000313" key="1">
    <source>
        <dbReference type="EMBL" id="GJN06477.1"/>
    </source>
</evidence>
<evidence type="ECO:0000313" key="2">
    <source>
        <dbReference type="Proteomes" id="UP001054889"/>
    </source>
</evidence>
<sequence length="137" mass="14068">MIGGWIHNSEASALRLCDAAIFARLPGPAGDMAAALTRSLPSLLPGRFLPQLAVGVIHLDKDGPTARTRTSSAPGSPQPRFLATASFGSTRLRLITTGTSSGQKQKVSIGSLLGGAGAGAIFDYSRPVASRSGRLVL</sequence>
<organism evidence="1 2">
    <name type="scientific">Eleusine coracana subsp. coracana</name>
    <dbReference type="NCBI Taxonomy" id="191504"/>
    <lineage>
        <taxon>Eukaryota</taxon>
        <taxon>Viridiplantae</taxon>
        <taxon>Streptophyta</taxon>
        <taxon>Embryophyta</taxon>
        <taxon>Tracheophyta</taxon>
        <taxon>Spermatophyta</taxon>
        <taxon>Magnoliopsida</taxon>
        <taxon>Liliopsida</taxon>
        <taxon>Poales</taxon>
        <taxon>Poaceae</taxon>
        <taxon>PACMAD clade</taxon>
        <taxon>Chloridoideae</taxon>
        <taxon>Cynodonteae</taxon>
        <taxon>Eleusininae</taxon>
        <taxon>Eleusine</taxon>
    </lineage>
</organism>
<protein>
    <submittedName>
        <fullName evidence="1">Uncharacterized protein</fullName>
    </submittedName>
</protein>
<keyword evidence="2" id="KW-1185">Reference proteome</keyword>
<dbReference type="AlphaFoldDB" id="A0AAV5D8N2"/>
<dbReference type="PANTHER" id="PTHR36140">
    <property type="entry name" value="F-BOX DOMAIN-CONTAINING PROTEIN-RELATED"/>
    <property type="match status" value="1"/>
</dbReference>
<reference evidence="1" key="1">
    <citation type="journal article" date="2018" name="DNA Res.">
        <title>Multiple hybrid de novo genome assembly of finger millet, an orphan allotetraploid crop.</title>
        <authorList>
            <person name="Hatakeyama M."/>
            <person name="Aluri S."/>
            <person name="Balachadran M.T."/>
            <person name="Sivarajan S.R."/>
            <person name="Patrignani A."/>
            <person name="Gruter S."/>
            <person name="Poveda L."/>
            <person name="Shimizu-Inatsugi R."/>
            <person name="Baeten J."/>
            <person name="Francoijs K.J."/>
            <person name="Nataraja K.N."/>
            <person name="Reddy Y.A.N."/>
            <person name="Phadnis S."/>
            <person name="Ravikumar R.L."/>
            <person name="Schlapbach R."/>
            <person name="Sreeman S.M."/>
            <person name="Shimizu K.K."/>
        </authorList>
    </citation>
    <scope>NUCLEOTIDE SEQUENCE</scope>
</reference>
<accession>A0AAV5D8N2</accession>
<proteinExistence type="predicted"/>
<comment type="caution">
    <text evidence="1">The sequence shown here is derived from an EMBL/GenBank/DDBJ whole genome shotgun (WGS) entry which is preliminary data.</text>
</comment>
<gene>
    <name evidence="1" type="primary">ga24206</name>
    <name evidence="1" type="ORF">PR202_ga24206</name>
</gene>
<reference evidence="1" key="2">
    <citation type="submission" date="2021-12" db="EMBL/GenBank/DDBJ databases">
        <title>Resequencing data analysis of finger millet.</title>
        <authorList>
            <person name="Hatakeyama M."/>
            <person name="Aluri S."/>
            <person name="Balachadran M.T."/>
            <person name="Sivarajan S.R."/>
            <person name="Poveda L."/>
            <person name="Shimizu-Inatsugi R."/>
            <person name="Schlapbach R."/>
            <person name="Sreeman S.M."/>
            <person name="Shimizu K.K."/>
        </authorList>
    </citation>
    <scope>NUCLEOTIDE SEQUENCE</scope>
</reference>
<name>A0AAV5D8N2_ELECO</name>
<dbReference type="Proteomes" id="UP001054889">
    <property type="component" value="Unassembled WGS sequence"/>
</dbReference>
<dbReference type="EMBL" id="BQKI01000012">
    <property type="protein sequence ID" value="GJN06477.1"/>
    <property type="molecule type" value="Genomic_DNA"/>
</dbReference>